<proteinExistence type="predicted"/>
<organism evidence="2 3">
    <name type="scientific">Claviceps pazoutovae</name>
    <dbReference type="NCBI Taxonomy" id="1649127"/>
    <lineage>
        <taxon>Eukaryota</taxon>
        <taxon>Fungi</taxon>
        <taxon>Dikarya</taxon>
        <taxon>Ascomycota</taxon>
        <taxon>Pezizomycotina</taxon>
        <taxon>Sordariomycetes</taxon>
        <taxon>Hypocreomycetidae</taxon>
        <taxon>Hypocreales</taxon>
        <taxon>Clavicipitaceae</taxon>
        <taxon>Claviceps</taxon>
    </lineage>
</organism>
<evidence type="ECO:0000313" key="2">
    <source>
        <dbReference type="EMBL" id="KAG5931617.1"/>
    </source>
</evidence>
<dbReference type="PANTHER" id="PTHR13060">
    <property type="entry name" value="SGT1 PROTEIN HSGT1 SUPPRESSOR OF GCR2"/>
    <property type="match status" value="1"/>
</dbReference>
<gene>
    <name evidence="2" type="ORF">E4U60_005946</name>
</gene>
<dbReference type="AlphaFoldDB" id="A0A9P7M7E2"/>
<feature type="region of interest" description="Disordered" evidence="1">
    <location>
        <begin position="548"/>
        <end position="574"/>
    </location>
</feature>
<feature type="compositionally biased region" description="Acidic residues" evidence="1">
    <location>
        <begin position="444"/>
        <end position="456"/>
    </location>
</feature>
<dbReference type="PANTHER" id="PTHR13060:SF0">
    <property type="entry name" value="PROTEIN ECDYSONELESS HOMOLOG"/>
    <property type="match status" value="1"/>
</dbReference>
<dbReference type="InterPro" id="IPR010770">
    <property type="entry name" value="Ecd"/>
</dbReference>
<reference evidence="2 3" key="1">
    <citation type="journal article" date="2020" name="bioRxiv">
        <title>Whole genome comparisons of ergot fungi reveals the divergence and evolution of species within the genus Claviceps are the result of varying mechanisms driving genome evolution and host range expansion.</title>
        <authorList>
            <person name="Wyka S.A."/>
            <person name="Mondo S.J."/>
            <person name="Liu M."/>
            <person name="Dettman J."/>
            <person name="Nalam V."/>
            <person name="Broders K.D."/>
        </authorList>
    </citation>
    <scope>NUCLEOTIDE SEQUENCE [LARGE SCALE GENOMIC DNA]</scope>
    <source>
        <strain evidence="2 3">CCC 1485</strain>
    </source>
</reference>
<feature type="region of interest" description="Disordered" evidence="1">
    <location>
        <begin position="441"/>
        <end position="470"/>
    </location>
</feature>
<comment type="caution">
    <text evidence="2">The sequence shown here is derived from an EMBL/GenBank/DDBJ whole genome shotgun (WGS) entry which is preliminary data.</text>
</comment>
<sequence length="619" mass="69388">MQRSYKNMFEHAADSALGPGRGIIAENCVEYYLFIIDHQSDHVTLARTLETLRKAAVELCQSLTNCYIWQRDEFSVELKISHGLMFLYGITDYGEAIEDEWLIVYILRELTRSFPSLWVRVADTDGEFLLIEAANTLPDWISPEIDENRVWLHHAKLHIIPLHGESDHKNKDTGKLSLRHAVEFLRQTPNALLYSYSTENEAFYRLQKYPSFVEFSSHHALVTVPRRVAYVLHTLPKSIAMAIEMFYLRDAISLQHVMSESSTLMFPPNDLVTISAHFSKILFAQLRSQQFEPPPRWRRFFSTLSSNPASAASHISSSQLDTGMKLTIGYEMLAKVAKASKHRVVRELDILLQDLLQDGDEALPTDKDIEAWRDSQRNDDDSWLNIAFSDFEQKLEALPANRSEKAPAANSSADGQVDIQKIVSRFEEFLHDEKAGVDGVSFDDIVDDDNADADDETSAKSDGDTSSEREIVEFDENTFAQLITNLMSPDHSVAANAVGNGLGRPIDDALTVARGNKSEINEMQHLNAQFEAELKHYGALKLEHSDSPCARETNQTHSHRRLGQPSGSSSAASDTGAISVDFHLAQNILESFKSQAGMAGPASNLLGMMGITLPRDEED</sequence>
<dbReference type="GO" id="GO:0005634">
    <property type="term" value="C:nucleus"/>
    <property type="evidence" value="ECO:0007669"/>
    <property type="project" value="TreeGrafter"/>
</dbReference>
<keyword evidence="3" id="KW-1185">Reference proteome</keyword>
<dbReference type="Pfam" id="PF07093">
    <property type="entry name" value="SGT1"/>
    <property type="match status" value="1"/>
</dbReference>
<protein>
    <submittedName>
        <fullName evidence="2">Uncharacterized protein</fullName>
    </submittedName>
</protein>
<dbReference type="OrthoDB" id="27237at2759"/>
<name>A0A9P7M7E2_9HYPO</name>
<accession>A0A9P7M7E2</accession>
<feature type="compositionally biased region" description="Low complexity" evidence="1">
    <location>
        <begin position="563"/>
        <end position="574"/>
    </location>
</feature>
<dbReference type="Proteomes" id="UP000706124">
    <property type="component" value="Unassembled WGS sequence"/>
</dbReference>
<evidence type="ECO:0000313" key="3">
    <source>
        <dbReference type="Proteomes" id="UP000706124"/>
    </source>
</evidence>
<feature type="compositionally biased region" description="Basic and acidic residues" evidence="1">
    <location>
        <begin position="457"/>
        <end position="470"/>
    </location>
</feature>
<evidence type="ECO:0000256" key="1">
    <source>
        <dbReference type="SAM" id="MobiDB-lite"/>
    </source>
</evidence>
<dbReference type="EMBL" id="SRPO01000546">
    <property type="protein sequence ID" value="KAG5931617.1"/>
    <property type="molecule type" value="Genomic_DNA"/>
</dbReference>